<organism evidence="2 3">
    <name type="scientific">Paenibacillus aceti</name>
    <dbReference type="NCBI Taxonomy" id="1820010"/>
    <lineage>
        <taxon>Bacteria</taxon>
        <taxon>Bacillati</taxon>
        <taxon>Bacillota</taxon>
        <taxon>Bacilli</taxon>
        <taxon>Bacillales</taxon>
        <taxon>Paenibacillaceae</taxon>
        <taxon>Paenibacillus</taxon>
    </lineage>
</organism>
<comment type="caution">
    <text evidence="2">The sequence shown here is derived from an EMBL/GenBank/DDBJ whole genome shotgun (WGS) entry which is preliminary data.</text>
</comment>
<dbReference type="EMBL" id="BMIW01000035">
    <property type="protein sequence ID" value="GGG13062.1"/>
    <property type="molecule type" value="Genomic_DNA"/>
</dbReference>
<evidence type="ECO:0000313" key="2">
    <source>
        <dbReference type="EMBL" id="GGG13062.1"/>
    </source>
</evidence>
<keyword evidence="1" id="KW-1133">Transmembrane helix</keyword>
<evidence type="ECO:0008006" key="4">
    <source>
        <dbReference type="Google" id="ProtNLM"/>
    </source>
</evidence>
<dbReference type="RefSeq" id="WP_120462174.1">
    <property type="nucleotide sequence ID" value="NZ_BMIW01000035.1"/>
</dbReference>
<reference evidence="3" key="1">
    <citation type="journal article" date="2019" name="Int. J. Syst. Evol. Microbiol.">
        <title>The Global Catalogue of Microorganisms (GCM) 10K type strain sequencing project: providing services to taxonomists for standard genome sequencing and annotation.</title>
        <authorList>
            <consortium name="The Broad Institute Genomics Platform"/>
            <consortium name="The Broad Institute Genome Sequencing Center for Infectious Disease"/>
            <person name="Wu L."/>
            <person name="Ma J."/>
        </authorList>
    </citation>
    <scope>NUCLEOTIDE SEQUENCE [LARGE SCALE GENOMIC DNA]</scope>
    <source>
        <strain evidence="3">CGMCC 1.15420</strain>
    </source>
</reference>
<accession>A0ABQ1W5X5</accession>
<feature type="transmembrane region" description="Helical" evidence="1">
    <location>
        <begin position="30"/>
        <end position="49"/>
    </location>
</feature>
<keyword evidence="3" id="KW-1185">Reference proteome</keyword>
<protein>
    <recommendedName>
        <fullName evidence="4">Histidine kinase</fullName>
    </recommendedName>
</protein>
<sequence length="63" mass="7571">MVWIGLIFTVIIIFNWFEQRKQQADLKKRFIVLSITITFLILSELLYAFKDQFNVFQMLEGVL</sequence>
<dbReference type="Proteomes" id="UP000608420">
    <property type="component" value="Unassembled WGS sequence"/>
</dbReference>
<gene>
    <name evidence="2" type="ORF">GCM10010913_38580</name>
</gene>
<evidence type="ECO:0000256" key="1">
    <source>
        <dbReference type="SAM" id="Phobius"/>
    </source>
</evidence>
<proteinExistence type="predicted"/>
<keyword evidence="1" id="KW-0472">Membrane</keyword>
<name>A0ABQ1W5X5_9BACL</name>
<keyword evidence="1" id="KW-0812">Transmembrane</keyword>
<evidence type="ECO:0000313" key="3">
    <source>
        <dbReference type="Proteomes" id="UP000608420"/>
    </source>
</evidence>